<reference evidence="1" key="1">
    <citation type="submission" date="2014-05" db="EMBL/GenBank/DDBJ databases">
        <authorList>
            <person name="Chronopoulou M."/>
        </authorList>
    </citation>
    <scope>NUCLEOTIDE SEQUENCE</scope>
    <source>
        <tissue evidence="1">Whole organism</tissue>
    </source>
</reference>
<sequence length="89" mass="10274">MLGVVASTGEKNPPIWFLVVYWTLGDDYMMVLKNNVVLLITKNMKNSNKATFVFQEDRAQAHTANIVQEWMGSNMNVWSKNLWPLRSQI</sequence>
<evidence type="ECO:0000313" key="1">
    <source>
        <dbReference type="EMBL" id="CDW43713.1"/>
    </source>
</evidence>
<dbReference type="Gene3D" id="3.30.420.10">
    <property type="entry name" value="Ribonuclease H-like superfamily/Ribonuclease H"/>
    <property type="match status" value="1"/>
</dbReference>
<dbReference type="AlphaFoldDB" id="A0A0K2UZM1"/>
<organism evidence="1">
    <name type="scientific">Lepeophtheirus salmonis</name>
    <name type="common">Salmon louse</name>
    <name type="synonym">Caligus salmonis</name>
    <dbReference type="NCBI Taxonomy" id="72036"/>
    <lineage>
        <taxon>Eukaryota</taxon>
        <taxon>Metazoa</taxon>
        <taxon>Ecdysozoa</taxon>
        <taxon>Arthropoda</taxon>
        <taxon>Crustacea</taxon>
        <taxon>Multicrustacea</taxon>
        <taxon>Hexanauplia</taxon>
        <taxon>Copepoda</taxon>
        <taxon>Siphonostomatoida</taxon>
        <taxon>Caligidae</taxon>
        <taxon>Lepeophtheirus</taxon>
    </lineage>
</organism>
<dbReference type="InterPro" id="IPR036397">
    <property type="entry name" value="RNaseH_sf"/>
</dbReference>
<protein>
    <submittedName>
        <fullName evidence="1">Uncharacterized protein</fullName>
    </submittedName>
</protein>
<name>A0A0K2UZM1_LEPSM</name>
<dbReference type="GO" id="GO:0003676">
    <property type="term" value="F:nucleic acid binding"/>
    <property type="evidence" value="ECO:0007669"/>
    <property type="project" value="InterPro"/>
</dbReference>
<accession>A0A0K2UZM1</accession>
<proteinExistence type="predicted"/>
<dbReference type="EMBL" id="HACA01026352">
    <property type="protein sequence ID" value="CDW43713.1"/>
    <property type="molecule type" value="Transcribed_RNA"/>
</dbReference>